<proteinExistence type="predicted"/>
<dbReference type="PANTHER" id="PTHR14905:SF7">
    <property type="entry name" value="VON WILLEBRAND FACTOR A DOMAIN-CONTAINING PROTEIN 7"/>
    <property type="match status" value="1"/>
</dbReference>
<dbReference type="InterPro" id="IPR052577">
    <property type="entry name" value="VWA7"/>
</dbReference>
<dbReference type="AlphaFoldDB" id="A0AAD5TP11"/>
<dbReference type="Pfam" id="PF07217">
    <property type="entry name" value="Het-C"/>
    <property type="match status" value="2"/>
</dbReference>
<dbReference type="InterPro" id="IPR010816">
    <property type="entry name" value="Het-C"/>
</dbReference>
<evidence type="ECO:0000313" key="1">
    <source>
        <dbReference type="EMBL" id="KAJ3180899.1"/>
    </source>
</evidence>
<sequence length="293" mass="33434">MTLAEGLLSFKETGFATAEFQVTQKRLGVYRPDEHVDNPKGYPSDARAYDRQLRGPVEPRELEVDPVRGLRNYMANDSGNWTTSTALMRKTITDSVRAYRAGNETDGLRLLGNALRTVEDWPALINCVELALAELGYRHVFPYSGELAAVRYSFQPMETGIWSTINDHLPWWIPGIKQSGFYRPIYPVTTGTFGGMDALHSLLGMIQDKIQALEIKPLLKELQKEAQLERRDPIATLNTLIRLLRKFTNIDNEDGISDDAHAVFARFWKLTELRDRIMKRVHKISRNLLTEEV</sequence>
<dbReference type="Proteomes" id="UP001212152">
    <property type="component" value="Unassembled WGS sequence"/>
</dbReference>
<comment type="caution">
    <text evidence="1">The sequence shown here is derived from an EMBL/GenBank/DDBJ whole genome shotgun (WGS) entry which is preliminary data.</text>
</comment>
<gene>
    <name evidence="1" type="ORF">HDU87_001543</name>
</gene>
<accession>A0AAD5TP11</accession>
<evidence type="ECO:0000313" key="2">
    <source>
        <dbReference type="Proteomes" id="UP001212152"/>
    </source>
</evidence>
<protein>
    <submittedName>
        <fullName evidence="1">Uncharacterized protein</fullName>
    </submittedName>
</protein>
<dbReference type="PANTHER" id="PTHR14905">
    <property type="entry name" value="NG37"/>
    <property type="match status" value="1"/>
</dbReference>
<name>A0AAD5TP11_9FUNG</name>
<reference evidence="1" key="1">
    <citation type="submission" date="2020-05" db="EMBL/GenBank/DDBJ databases">
        <title>Phylogenomic resolution of chytrid fungi.</title>
        <authorList>
            <person name="Stajich J.E."/>
            <person name="Amses K."/>
            <person name="Simmons R."/>
            <person name="Seto K."/>
            <person name="Myers J."/>
            <person name="Bonds A."/>
            <person name="Quandt C.A."/>
            <person name="Barry K."/>
            <person name="Liu P."/>
            <person name="Grigoriev I."/>
            <person name="Longcore J.E."/>
            <person name="James T.Y."/>
        </authorList>
    </citation>
    <scope>NUCLEOTIDE SEQUENCE</scope>
    <source>
        <strain evidence="1">JEL0379</strain>
    </source>
</reference>
<keyword evidence="2" id="KW-1185">Reference proteome</keyword>
<dbReference type="EMBL" id="JADGJQ010000014">
    <property type="protein sequence ID" value="KAJ3180899.1"/>
    <property type="molecule type" value="Genomic_DNA"/>
</dbReference>
<organism evidence="1 2">
    <name type="scientific">Geranomyces variabilis</name>
    <dbReference type="NCBI Taxonomy" id="109894"/>
    <lineage>
        <taxon>Eukaryota</taxon>
        <taxon>Fungi</taxon>
        <taxon>Fungi incertae sedis</taxon>
        <taxon>Chytridiomycota</taxon>
        <taxon>Chytridiomycota incertae sedis</taxon>
        <taxon>Chytridiomycetes</taxon>
        <taxon>Spizellomycetales</taxon>
        <taxon>Powellomycetaceae</taxon>
        <taxon>Geranomyces</taxon>
    </lineage>
</organism>